<evidence type="ECO:0000259" key="2">
    <source>
        <dbReference type="PROSITE" id="PS50878"/>
    </source>
</evidence>
<feature type="compositionally biased region" description="Basic and acidic residues" evidence="1">
    <location>
        <begin position="69"/>
        <end position="84"/>
    </location>
</feature>
<dbReference type="PANTHER" id="PTHR33116">
    <property type="entry name" value="REVERSE TRANSCRIPTASE ZINC-BINDING DOMAIN-CONTAINING PROTEIN-RELATED-RELATED"/>
    <property type="match status" value="1"/>
</dbReference>
<dbReference type="Pfam" id="PF13966">
    <property type="entry name" value="zf-RVT"/>
    <property type="match status" value="1"/>
</dbReference>
<dbReference type="CDD" id="cd01650">
    <property type="entry name" value="RT_nLTR_like"/>
    <property type="match status" value="1"/>
</dbReference>
<reference evidence="3 4" key="1">
    <citation type="journal article" date="2018" name="PLoS Genet.">
        <title>Population sequencing reveals clonal diversity and ancestral inbreeding in the grapevine cultivar Chardonnay.</title>
        <authorList>
            <person name="Roach M.J."/>
            <person name="Johnson D.L."/>
            <person name="Bohlmann J."/>
            <person name="van Vuuren H.J."/>
            <person name="Jones S.J."/>
            <person name="Pretorius I.S."/>
            <person name="Schmidt S.A."/>
            <person name="Borneman A.R."/>
        </authorList>
    </citation>
    <scope>NUCLEOTIDE SEQUENCE [LARGE SCALE GENOMIC DNA]</scope>
    <source>
        <strain evidence="4">cv. Chardonnay</strain>
        <tissue evidence="3">Leaf</tissue>
    </source>
</reference>
<protein>
    <submittedName>
        <fullName evidence="3">Transposon TX1 uncharacterized 149 kDa protein</fullName>
    </submittedName>
</protein>
<dbReference type="GO" id="GO:0006281">
    <property type="term" value="P:DNA repair"/>
    <property type="evidence" value="ECO:0007669"/>
    <property type="project" value="InterPro"/>
</dbReference>
<comment type="caution">
    <text evidence="3">The sequence shown here is derived from an EMBL/GenBank/DDBJ whole genome shotgun (WGS) entry which is preliminary data.</text>
</comment>
<accession>A0A438ISU8</accession>
<feature type="domain" description="Reverse transcriptase" evidence="2">
    <location>
        <begin position="838"/>
        <end position="1116"/>
    </location>
</feature>
<evidence type="ECO:0000313" key="3">
    <source>
        <dbReference type="EMBL" id="RVW99790.1"/>
    </source>
</evidence>
<evidence type="ECO:0000313" key="4">
    <source>
        <dbReference type="Proteomes" id="UP000288805"/>
    </source>
</evidence>
<proteinExistence type="predicted"/>
<dbReference type="PROSITE" id="PS50878">
    <property type="entry name" value="RT_POL"/>
    <property type="match status" value="1"/>
</dbReference>
<feature type="compositionally biased region" description="Basic residues" evidence="1">
    <location>
        <begin position="96"/>
        <end position="106"/>
    </location>
</feature>
<dbReference type="Pfam" id="PF03372">
    <property type="entry name" value="Exo_endo_phos"/>
    <property type="match status" value="1"/>
</dbReference>
<dbReference type="SUPFAM" id="SSF56219">
    <property type="entry name" value="DNase I-like"/>
    <property type="match status" value="1"/>
</dbReference>
<dbReference type="Gene3D" id="3.60.10.10">
    <property type="entry name" value="Endonuclease/exonuclease/phosphatase"/>
    <property type="match status" value="1"/>
</dbReference>
<dbReference type="InterPro" id="IPR026960">
    <property type="entry name" value="RVT-Znf"/>
</dbReference>
<dbReference type="EMBL" id="QGNW01000085">
    <property type="protein sequence ID" value="RVW99790.1"/>
    <property type="molecule type" value="Genomic_DNA"/>
</dbReference>
<dbReference type="InterPro" id="IPR020847">
    <property type="entry name" value="AP_endonuclease_F1_BS"/>
</dbReference>
<dbReference type="InterPro" id="IPR036691">
    <property type="entry name" value="Endo/exonu/phosph_ase_sf"/>
</dbReference>
<dbReference type="InterPro" id="IPR000477">
    <property type="entry name" value="RT_dom"/>
</dbReference>
<dbReference type="PROSITE" id="PS00726">
    <property type="entry name" value="AP_NUCLEASE_F1_1"/>
    <property type="match status" value="1"/>
</dbReference>
<dbReference type="Pfam" id="PF00078">
    <property type="entry name" value="RVT_1"/>
    <property type="match status" value="1"/>
</dbReference>
<dbReference type="PANTHER" id="PTHR33116:SF78">
    <property type="entry name" value="OS12G0587133 PROTEIN"/>
    <property type="match status" value="1"/>
</dbReference>
<dbReference type="GO" id="GO:0004519">
    <property type="term" value="F:endonuclease activity"/>
    <property type="evidence" value="ECO:0007669"/>
    <property type="project" value="InterPro"/>
</dbReference>
<evidence type="ECO:0000256" key="1">
    <source>
        <dbReference type="SAM" id="MobiDB-lite"/>
    </source>
</evidence>
<dbReference type="InterPro" id="IPR005135">
    <property type="entry name" value="Endo/exonuclease/phosphatase"/>
</dbReference>
<feature type="region of interest" description="Disordered" evidence="1">
    <location>
        <begin position="51"/>
        <end position="226"/>
    </location>
</feature>
<name>A0A438ISU8_VITVI</name>
<dbReference type="SUPFAM" id="SSF56672">
    <property type="entry name" value="DNA/RNA polymerases"/>
    <property type="match status" value="1"/>
</dbReference>
<dbReference type="GO" id="GO:0003677">
    <property type="term" value="F:DNA binding"/>
    <property type="evidence" value="ECO:0007669"/>
    <property type="project" value="InterPro"/>
</dbReference>
<feature type="compositionally biased region" description="Basic and acidic residues" evidence="1">
    <location>
        <begin position="175"/>
        <end position="189"/>
    </location>
</feature>
<feature type="compositionally biased region" description="Basic and acidic residues" evidence="1">
    <location>
        <begin position="135"/>
        <end position="147"/>
    </location>
</feature>
<dbReference type="InterPro" id="IPR043502">
    <property type="entry name" value="DNA/RNA_pol_sf"/>
</dbReference>
<organism evidence="3 4">
    <name type="scientific">Vitis vinifera</name>
    <name type="common">Grape</name>
    <dbReference type="NCBI Taxonomy" id="29760"/>
    <lineage>
        <taxon>Eukaryota</taxon>
        <taxon>Viridiplantae</taxon>
        <taxon>Streptophyta</taxon>
        <taxon>Embryophyta</taxon>
        <taxon>Tracheophyta</taxon>
        <taxon>Spermatophyta</taxon>
        <taxon>Magnoliopsida</taxon>
        <taxon>eudicotyledons</taxon>
        <taxon>Gunneridae</taxon>
        <taxon>Pentapetalae</taxon>
        <taxon>rosids</taxon>
        <taxon>Vitales</taxon>
        <taxon>Vitaceae</taxon>
        <taxon>Viteae</taxon>
        <taxon>Vitis</taxon>
    </lineage>
</organism>
<dbReference type="Proteomes" id="UP000288805">
    <property type="component" value="Unassembled WGS sequence"/>
</dbReference>
<sequence length="1650" mass="186664">MDGIEATGGEWAGEDEAITDVGCRACERKAQSLARPGLSAVITGCKLKGPMGLGLSPEGLTPLVSGTSLRKEEDSSSAIEKGKPDPGPLEVQSSRLAKKKVLHSSRKMWSTFFPPSSEQRRGIRCSSEPFSRGKTKVDSEGDSRAEDSGAESQAKRGLSASSLFSPRFPRPRKKNLGERASAPRKEEISNKASSDEDMEGFLGRVESDPRGSAVMGMPSSPVTRGKGPNLLGNCGSMVAESLEVTPYLFQSTQQYIPSSSGLTNSLLNPSVSIPSPSTPLLPVSASQSLAPTENRPACPNQMCESVNPLSASSEAAVNLGGIAGSPKGEFQIEGLSPRRMAKVCEVLRSLDIKVYSRRKSRCSTGLGLGSKKKRRVVKNFLSSEKPDVVMIQETKKEECDRRLVGSVWSVRNKDWAALPASGASGGILIIWDSKKLRREEVVLGSFSVSIKFAMDGCESLWLSSVYGPNNSALRKDFWVELSDIAGLSHPRWCVGGDFNVIRRSSEKLGGSRLSPCMKDFDEFIRDCELIDSPLRSASYTWSNMQENPVCKRLDRFLYSNEWEQVFPQSLQGVLPRWTSDHWPIVLETNPFKWGPTPFKFENMWLQHSSFKENFGRWWSEFQGNGWEGHKFMRKLQFVKAKLKEWNKTSFGELSKKKKDILAVLANFDSLEQEGGLSHELLVQRAFSKGELEELILREEIHWRQKARVKWVKEGDCNSNFFHKVANGRRNRKFIKELENESGLMLNNPESIKEEILKYFEKLYVSPSGESWRVEGLDWSPIDGESASRLESPFTEEEIYKAIFQMDRDKAPGPDDFTIAVFQDCWDVIKEDLVRVFTEFHRSGIINQSTNASFIVLIPKKSMSRRISDFRPISLITSLYEIIAKVLAGRLRGVLHETIHSTQGAFVQGRQILDAVLIANEIVDEKRRTGEEGVVFKIDFEKAYDHVSWDFLDHVLEMKGFSLRWRKWMRGCLSSVSYAVLVNGNAKGWVKASRGLRQGDPLSPFLFTIVADVLSRMLLKAEERNVLEGFRVGRNRTRVSHLQFADDTIFFSSTREEDLMTLKSVLLVFGHISGLKVNLDKSNIYGINLEQNHLSRLAVMLDCKASGWPILYLGLPLGGNPKASGFWDPVIERISRRLDVWQKAYLSFGGRITLIQSCLTHMPCYFLSLFKIPASVAAKIERMQREFLWSGVGEGKRDHLVNWDVVCKPKSRGGLGFGKISMRNVALLGKWLWRYRREGSALWHQVILSIYGSHSNGWDVNNNVRWSHRCPWKAIALVFQEFSKFTRFVVGDGDRIRFWDDLWWGDQTLGTQYPRLLSVVTDKNAPISSILGYSHPFSWNFNFRRNLTDSEIEDLESLMRSLDRLHISPSVPDKRSWSISPSGLFTVKSFFLALSQYSESPPVFPTKFVWNSQVPFKVKSFVWLVAHKKLNTNDMLQLRRPHKALSPNIWVVLWQDACIALMWVVWRERNARIFEDKARNSGFLWDSIRFLASLWAFCSKMAKTSMTRATRGSTTFGGDADNTQTISLAPFQQFDCANLNSSLQLTIHNLIGENYLEWVQCMKLVIDDKRKLAHLIGEVTKPATNDLTLKTWRSKNPMVIAWLINSMEPTIGKSYMFLLTTKEVWDAVSDLENSSQIFLLKMNLWQSKQGD</sequence>
<gene>
    <name evidence="3" type="primary">YTX2_337</name>
    <name evidence="3" type="ORF">CK203_029170</name>
</gene>